<evidence type="ECO:0000313" key="8">
    <source>
        <dbReference type="Proteomes" id="UP000887564"/>
    </source>
</evidence>
<dbReference type="FunFam" id="1.20.140.10:FF:000011">
    <property type="entry name" value="Medium-chain specific acyl-CoA dehydrogenase, mitochondrial"/>
    <property type="match status" value="1"/>
</dbReference>
<dbReference type="GO" id="GO:0050660">
    <property type="term" value="F:flavin adenine dinucleotide binding"/>
    <property type="evidence" value="ECO:0007669"/>
    <property type="project" value="InterPro"/>
</dbReference>
<feature type="domain" description="Acyl-CoA dehydrogenase/oxidase C-terminal" evidence="6">
    <location>
        <begin position="444"/>
        <end position="579"/>
    </location>
</feature>
<evidence type="ECO:0000256" key="3">
    <source>
        <dbReference type="ARBA" id="ARBA00022630"/>
    </source>
</evidence>
<feature type="domain" description="Acyl-CoA dehydrogenase/oxidase N-terminal" evidence="7">
    <location>
        <begin position="2"/>
        <end position="65"/>
    </location>
</feature>
<evidence type="ECO:0000256" key="5">
    <source>
        <dbReference type="ARBA" id="ARBA00023002"/>
    </source>
</evidence>
<keyword evidence="8" id="KW-1185">Reference proteome</keyword>
<dbReference type="InterPro" id="IPR046373">
    <property type="entry name" value="Acyl-CoA_Oxase/DH_mid-dom_sf"/>
</dbReference>
<dbReference type="GO" id="GO:0070991">
    <property type="term" value="F:medium-chain fatty acyl-CoA dehydrogenase activity"/>
    <property type="evidence" value="ECO:0007669"/>
    <property type="project" value="TreeGrafter"/>
</dbReference>
<dbReference type="Pfam" id="PF02771">
    <property type="entry name" value="Acyl-CoA_dh_N"/>
    <property type="match status" value="1"/>
</dbReference>
<evidence type="ECO:0000256" key="1">
    <source>
        <dbReference type="ARBA" id="ARBA00001974"/>
    </source>
</evidence>
<dbReference type="Pfam" id="PF00441">
    <property type="entry name" value="Acyl-CoA_dh_1"/>
    <property type="match status" value="2"/>
</dbReference>
<dbReference type="InterPro" id="IPR036250">
    <property type="entry name" value="AcylCo_DH-like_C"/>
</dbReference>
<dbReference type="InterPro" id="IPR009100">
    <property type="entry name" value="AcylCoA_DH/oxidase_NM_dom_sf"/>
</dbReference>
<evidence type="ECO:0000313" key="9">
    <source>
        <dbReference type="WBParaSite" id="PEQ_0001140701-mRNA-1"/>
    </source>
</evidence>
<feature type="domain" description="Acyl-CoA dehydrogenase/oxidase C-terminal" evidence="6">
    <location>
        <begin position="164"/>
        <end position="302"/>
    </location>
</feature>
<evidence type="ECO:0000256" key="4">
    <source>
        <dbReference type="ARBA" id="ARBA00022827"/>
    </source>
</evidence>
<dbReference type="SUPFAM" id="SSF56645">
    <property type="entry name" value="Acyl-CoA dehydrogenase NM domain-like"/>
    <property type="match status" value="2"/>
</dbReference>
<reference evidence="9" key="1">
    <citation type="submission" date="2022-11" db="UniProtKB">
        <authorList>
            <consortium name="WormBaseParasite"/>
        </authorList>
    </citation>
    <scope>IDENTIFICATION</scope>
</reference>
<protein>
    <submittedName>
        <fullName evidence="9">Acyl-CoA dehydrogenase</fullName>
    </submittedName>
</protein>
<proteinExistence type="inferred from homology"/>
<dbReference type="InterPro" id="IPR037069">
    <property type="entry name" value="AcylCoA_DH/ox_N_sf"/>
</dbReference>
<dbReference type="Proteomes" id="UP000887564">
    <property type="component" value="Unplaced"/>
</dbReference>
<evidence type="ECO:0000259" key="7">
    <source>
        <dbReference type="Pfam" id="PF02771"/>
    </source>
</evidence>
<keyword evidence="4" id="KW-0274">FAD</keyword>
<dbReference type="Gene3D" id="2.40.110.10">
    <property type="entry name" value="Butyryl-CoA Dehydrogenase, subunit A, domain 2"/>
    <property type="match status" value="3"/>
</dbReference>
<dbReference type="GO" id="GO:0005739">
    <property type="term" value="C:mitochondrion"/>
    <property type="evidence" value="ECO:0007669"/>
    <property type="project" value="TreeGrafter"/>
</dbReference>
<comment type="similarity">
    <text evidence="2">Belongs to the acyl-CoA dehydrogenase family.</text>
</comment>
<name>A0A914RZ41_PAREQ</name>
<dbReference type="AlphaFoldDB" id="A0A914RZ41"/>
<dbReference type="WBParaSite" id="PEQ_0001140701-mRNA-1">
    <property type="protein sequence ID" value="PEQ_0001140701-mRNA-1"/>
    <property type="gene ID" value="PEQ_0001140701"/>
</dbReference>
<dbReference type="InterPro" id="IPR050741">
    <property type="entry name" value="Acyl-CoA_dehydrogenase"/>
</dbReference>
<dbReference type="GO" id="GO:0051793">
    <property type="term" value="P:medium-chain fatty acid catabolic process"/>
    <property type="evidence" value="ECO:0007669"/>
    <property type="project" value="TreeGrafter"/>
</dbReference>
<evidence type="ECO:0000259" key="6">
    <source>
        <dbReference type="Pfam" id="PF00441"/>
    </source>
</evidence>
<dbReference type="SUPFAM" id="SSF47203">
    <property type="entry name" value="Acyl-CoA dehydrogenase C-terminal domain-like"/>
    <property type="match status" value="2"/>
</dbReference>
<keyword evidence="3" id="KW-0285">Flavoprotein</keyword>
<dbReference type="PANTHER" id="PTHR48083">
    <property type="entry name" value="MEDIUM-CHAIN SPECIFIC ACYL-COA DEHYDROGENASE, MITOCHONDRIAL-RELATED"/>
    <property type="match status" value="1"/>
</dbReference>
<dbReference type="InterPro" id="IPR009075">
    <property type="entry name" value="AcylCo_DH/oxidase_C"/>
</dbReference>
<organism evidence="8 9">
    <name type="scientific">Parascaris equorum</name>
    <name type="common">Equine roundworm</name>
    <dbReference type="NCBI Taxonomy" id="6256"/>
    <lineage>
        <taxon>Eukaryota</taxon>
        <taxon>Metazoa</taxon>
        <taxon>Ecdysozoa</taxon>
        <taxon>Nematoda</taxon>
        <taxon>Chromadorea</taxon>
        <taxon>Rhabditida</taxon>
        <taxon>Spirurina</taxon>
        <taxon>Ascaridomorpha</taxon>
        <taxon>Ascaridoidea</taxon>
        <taxon>Ascarididae</taxon>
        <taxon>Parascaris</taxon>
    </lineage>
</organism>
<accession>A0A914RZ41</accession>
<dbReference type="Gene3D" id="1.20.140.10">
    <property type="entry name" value="Butyryl-CoA Dehydrogenase, subunit A, domain 3"/>
    <property type="match status" value="3"/>
</dbReference>
<comment type="cofactor">
    <cofactor evidence="1">
        <name>FAD</name>
        <dbReference type="ChEBI" id="CHEBI:57692"/>
    </cofactor>
</comment>
<dbReference type="InterPro" id="IPR013786">
    <property type="entry name" value="AcylCoA_DH/ox_N"/>
</dbReference>
<dbReference type="Gene3D" id="1.10.540.10">
    <property type="entry name" value="Acyl-CoA dehydrogenase/oxidase, N-terminal domain"/>
    <property type="match status" value="2"/>
</dbReference>
<evidence type="ECO:0000256" key="2">
    <source>
        <dbReference type="ARBA" id="ARBA00009347"/>
    </source>
</evidence>
<dbReference type="PANTHER" id="PTHR48083:SF2">
    <property type="entry name" value="MEDIUM-CHAIN SPECIFIC ACYL-COA DEHYDROGENASE, MITOCHONDRIAL"/>
    <property type="match status" value="1"/>
</dbReference>
<sequence length="644" mass="71233">MNPDIPVEYGGLGLGLLANTIIAEELGYGCTGIATVFMTNDLAETPLIVAASDEVKKKYLGRMTEEPLIAAYAVTEPNAGSDVSNVKTKCEKKGDEYIINGSKIDPNPKAPTSKAFTAFVVEADSPGITKGKKEKNMGQHASDTRGITFEDVRVPASNMVGPPGEGFVVTMRTFDRTRPAVAGLATGLQARCLDEASKYALERKTFGIPIADHQVSDMKILASLNILPLTFATLLLEIENGDVRDTKMRAERVIKTKQKLQILRNGYNSEYPVEKLMRDAKLFQIYEGTCQIQRVVVSRNLLKLTDTQREYQATALKFAKEEIIPVAAHHDKTGEVFIFNEFNSSFRGAELSSLETALVVESLAYGCSAIQLCIMGPSLAIAPNWSLCYRHTALRSRVLVLTSLRSRQRLRRKELNMGQRCCDTRTITFEDVVIPKENVLGAPGAGFKVAMGAFDMTRPGVAAGAVGLAWRALDEASKYALERKTFGHQGVSFLLADMAINLELARLVTYRAAVDVDNKERSSYYASVAKCFAADTANITAANAVQIHGVEKLMRDAKIYQIYEGTSQIQRVVISRHLLQKRSSYNRDKEERNFNPCHSSHRVIRTDTEAEWLLLTGRTKCTRHEYWLCSVRSPCASSRSCVMH</sequence>
<keyword evidence="5" id="KW-0560">Oxidoreductase</keyword>